<accession>A0A0B7GWU4</accession>
<feature type="binding site" evidence="18">
    <location>
        <position position="159"/>
    </location>
    <ligand>
        <name>(6S)-NADPHX</name>
        <dbReference type="ChEBI" id="CHEBI:64076"/>
    </ligand>
</feature>
<keyword evidence="13" id="KW-0511">Multifunctional enzyme</keyword>
<dbReference type="PROSITE" id="PS51385">
    <property type="entry name" value="YJEF_N"/>
    <property type="match status" value="1"/>
</dbReference>
<evidence type="ECO:0000256" key="1">
    <source>
        <dbReference type="ARBA" id="ARBA00000013"/>
    </source>
</evidence>
<dbReference type="OrthoDB" id="9806925at2"/>
<dbReference type="Gene3D" id="3.40.50.10260">
    <property type="entry name" value="YjeF N-terminal domain"/>
    <property type="match status" value="1"/>
</dbReference>
<feature type="binding site" evidence="18">
    <location>
        <begin position="124"/>
        <end position="130"/>
    </location>
    <ligand>
        <name>(6S)-NADPHX</name>
        <dbReference type="ChEBI" id="CHEBI:64076"/>
    </ligand>
</feature>
<feature type="binding site" evidence="17">
    <location>
        <position position="434"/>
    </location>
    <ligand>
        <name>AMP</name>
        <dbReference type="ChEBI" id="CHEBI:456215"/>
    </ligand>
</feature>
<dbReference type="HAMAP" id="MF_01966">
    <property type="entry name" value="NADHX_epimerase"/>
    <property type="match status" value="1"/>
</dbReference>
<comment type="function">
    <text evidence="18">Catalyzes the epimerization of the S- and R-forms of NAD(P)HX, a damaged form of NAD(P)H that is a result of enzymatic or heat-dependent hydration. This is a prerequisite for the S-specific NAD(P)H-hydrate dehydratase to allow the repair of both epimers of NAD(P)HX.</text>
</comment>
<dbReference type="HAMAP" id="MF_01965">
    <property type="entry name" value="NADHX_dehydratase"/>
    <property type="match status" value="1"/>
</dbReference>
<dbReference type="GO" id="GO:0005524">
    <property type="term" value="F:ATP binding"/>
    <property type="evidence" value="ECO:0007669"/>
    <property type="project" value="UniProtKB-UniRule"/>
</dbReference>
<dbReference type="PANTHER" id="PTHR12592:SF0">
    <property type="entry name" value="ATP-DEPENDENT (S)-NAD(P)H-HYDRATE DEHYDRATASE"/>
    <property type="match status" value="1"/>
</dbReference>
<dbReference type="NCBIfam" id="TIGR00197">
    <property type="entry name" value="yjeF_nterm"/>
    <property type="match status" value="1"/>
</dbReference>
<dbReference type="EC" id="5.1.99.6" evidence="19"/>
<dbReference type="InterPro" id="IPR030677">
    <property type="entry name" value="Nnr"/>
</dbReference>
<keyword evidence="10 17" id="KW-0520">NAD</keyword>
<comment type="catalytic activity">
    <reaction evidence="16 17 19">
        <text>(6S)-NADPHX + ADP = AMP + phosphate + NADPH + H(+)</text>
        <dbReference type="Rhea" id="RHEA:32235"/>
        <dbReference type="ChEBI" id="CHEBI:15378"/>
        <dbReference type="ChEBI" id="CHEBI:43474"/>
        <dbReference type="ChEBI" id="CHEBI:57783"/>
        <dbReference type="ChEBI" id="CHEBI:64076"/>
        <dbReference type="ChEBI" id="CHEBI:456215"/>
        <dbReference type="ChEBI" id="CHEBI:456216"/>
        <dbReference type="EC" id="4.2.1.136"/>
    </reaction>
</comment>
<keyword evidence="9 18" id="KW-0630">Potassium</keyword>
<evidence type="ECO:0000256" key="18">
    <source>
        <dbReference type="HAMAP-Rule" id="MF_01966"/>
    </source>
</evidence>
<evidence type="ECO:0000256" key="4">
    <source>
        <dbReference type="ARBA" id="ARBA00009524"/>
    </source>
</evidence>
<evidence type="ECO:0000256" key="3">
    <source>
        <dbReference type="ARBA" id="ARBA00006001"/>
    </source>
</evidence>
<dbReference type="EC" id="4.2.1.136" evidence="19"/>
<evidence type="ECO:0000256" key="5">
    <source>
        <dbReference type="ARBA" id="ARBA00022723"/>
    </source>
</evidence>
<comment type="caution">
    <text evidence="17">Lacks conserved residue(s) required for the propagation of feature annotation.</text>
</comment>
<comment type="catalytic activity">
    <reaction evidence="15 17 19">
        <text>(6S)-NADHX + ADP = AMP + phosphate + NADH + H(+)</text>
        <dbReference type="Rhea" id="RHEA:32223"/>
        <dbReference type="ChEBI" id="CHEBI:15378"/>
        <dbReference type="ChEBI" id="CHEBI:43474"/>
        <dbReference type="ChEBI" id="CHEBI:57945"/>
        <dbReference type="ChEBI" id="CHEBI:64074"/>
        <dbReference type="ChEBI" id="CHEBI:456215"/>
        <dbReference type="ChEBI" id="CHEBI:456216"/>
        <dbReference type="EC" id="4.2.1.136"/>
    </reaction>
</comment>
<comment type="cofactor">
    <cofactor evidence="18 19">
        <name>K(+)</name>
        <dbReference type="ChEBI" id="CHEBI:29103"/>
    </cofactor>
    <text evidence="18 19">Binds 1 potassium ion per subunit.</text>
</comment>
<feature type="binding site" evidence="18">
    <location>
        <position position="120"/>
    </location>
    <ligand>
        <name>K(+)</name>
        <dbReference type="ChEBI" id="CHEBI:29103"/>
    </ligand>
</feature>
<gene>
    <name evidence="18" type="primary">nnrE</name>
    <name evidence="17" type="synonym">nnrD</name>
    <name evidence="20" type="ORF">TPHV1_70022</name>
</gene>
<dbReference type="GO" id="GO:0052856">
    <property type="term" value="F:NAD(P)HX epimerase activity"/>
    <property type="evidence" value="ECO:0007669"/>
    <property type="project" value="UniProtKB-UniRule"/>
</dbReference>
<dbReference type="AlphaFoldDB" id="A0A0B7GWU4"/>
<sequence>MQKVFDSLRKADIESAERHDMRDGFLMENAARGTAEKIKALIESGFCRTHKPLIQIVCGSGDNGGDGLALARMLADYAKLIVVQVKEPKSPLCKLQAKRLCSVGIEVADTIAPVSDILIDALIGTGLETQLNEETIQIIEKMNAVKTAAGTDAYGIAIDMPSGLNMQGIPSPVCFQAECTYSMGALKTAFYSDYAKDFVKRIECIDLGIPRSVYESAAEQSDTTAVLEPQDLCLPVRKKQNTYKTSYGHALFFCGEKEGACCLAASAALHFGSGLVSLCGNKPVPLPFDFMFNEYALTQPLQAYSAIALGSGLGEQYTENALAFLQREELQNMPLVLDADILHQPELVRLLPNFRKTVLTPHPKEFASLLRSAGAADADVQTVQENRFALLRNLSKEFPQTVIILKGANPLIAQNGTIMINPLGTNALSKAGTGDVLAGLVTALLAQGLAPFEAAVQASLAHATASRFAVSSYALTATKLIELCAQLPELIIKEDD</sequence>
<comment type="similarity">
    <text evidence="3 19">In the N-terminal section; belongs to the NnrE/AIBP family.</text>
</comment>
<evidence type="ECO:0000256" key="6">
    <source>
        <dbReference type="ARBA" id="ARBA00022741"/>
    </source>
</evidence>
<organism evidence="20 21">
    <name type="scientific">Treponema phagedenis</name>
    <dbReference type="NCBI Taxonomy" id="162"/>
    <lineage>
        <taxon>Bacteria</taxon>
        <taxon>Pseudomonadati</taxon>
        <taxon>Spirochaetota</taxon>
        <taxon>Spirochaetia</taxon>
        <taxon>Spirochaetales</taxon>
        <taxon>Treponemataceae</taxon>
        <taxon>Treponema</taxon>
    </lineage>
</organism>
<dbReference type="SUPFAM" id="SSF64153">
    <property type="entry name" value="YjeF N-terminal domain-like"/>
    <property type="match status" value="1"/>
</dbReference>
<dbReference type="Pfam" id="PF01256">
    <property type="entry name" value="Carb_kinase"/>
    <property type="match status" value="1"/>
</dbReference>
<proteinExistence type="inferred from homology"/>
<evidence type="ECO:0000256" key="10">
    <source>
        <dbReference type="ARBA" id="ARBA00023027"/>
    </source>
</evidence>
<feature type="binding site" evidence="18">
    <location>
        <begin position="62"/>
        <end position="66"/>
    </location>
    <ligand>
        <name>(6S)-NADPHX</name>
        <dbReference type="ChEBI" id="CHEBI:64076"/>
    </ligand>
</feature>
<dbReference type="GO" id="GO:0052855">
    <property type="term" value="F:ADP-dependent NAD(P)H-hydrate dehydratase activity"/>
    <property type="evidence" value="ECO:0007669"/>
    <property type="project" value="UniProtKB-UniRule"/>
</dbReference>
<dbReference type="InterPro" id="IPR017953">
    <property type="entry name" value="Carbohydrate_kinase_pred_CS"/>
</dbReference>
<evidence type="ECO:0000256" key="12">
    <source>
        <dbReference type="ARBA" id="ARBA00023239"/>
    </source>
</evidence>
<comment type="subunit">
    <text evidence="17">Homotetramer.</text>
</comment>
<dbReference type="PROSITE" id="PS01050">
    <property type="entry name" value="YJEF_C_2"/>
    <property type="match status" value="1"/>
</dbReference>
<dbReference type="PROSITE" id="PS51383">
    <property type="entry name" value="YJEF_C_3"/>
    <property type="match status" value="1"/>
</dbReference>
<feature type="binding site" evidence="18">
    <location>
        <position position="162"/>
    </location>
    <ligand>
        <name>K(+)</name>
        <dbReference type="ChEBI" id="CHEBI:29103"/>
    </ligand>
</feature>
<comment type="function">
    <text evidence="17">Catalyzes the dehydration of the S-form of NAD(P)HX at the expense of ADP, which is converted to AMP. Together with NAD(P)HX epimerase, which catalyzes the epimerization of the S- and R-forms, the enzyme allows the repair of both epimers of NAD(P)HX, a damaged form of NAD(P)H that is a result of enzymatic or heat-dependent hydration.</text>
</comment>
<dbReference type="NCBIfam" id="TIGR00196">
    <property type="entry name" value="yjeF_cterm"/>
    <property type="match status" value="1"/>
</dbReference>
<reference evidence="21" key="1">
    <citation type="submission" date="2015-01" db="EMBL/GenBank/DDBJ databases">
        <authorList>
            <person name="Manzoor Shahid"/>
            <person name="Zubair Saima"/>
        </authorList>
    </citation>
    <scope>NUCLEOTIDE SEQUENCE [LARGE SCALE GENOMIC DNA]</scope>
    <source>
        <strain evidence="21">V1</strain>
    </source>
</reference>
<feature type="binding site" evidence="17">
    <location>
        <position position="362"/>
    </location>
    <ligand>
        <name>(6S)-NADPHX</name>
        <dbReference type="ChEBI" id="CHEBI:64076"/>
    </ligand>
</feature>
<comment type="catalytic activity">
    <reaction evidence="2 18 19">
        <text>(6R)-NADPHX = (6S)-NADPHX</text>
        <dbReference type="Rhea" id="RHEA:32227"/>
        <dbReference type="ChEBI" id="CHEBI:64076"/>
        <dbReference type="ChEBI" id="CHEBI:64077"/>
        <dbReference type="EC" id="5.1.99.6"/>
    </reaction>
</comment>
<keyword evidence="21" id="KW-1185">Reference proteome</keyword>
<evidence type="ECO:0000256" key="15">
    <source>
        <dbReference type="ARBA" id="ARBA00048238"/>
    </source>
</evidence>
<keyword evidence="6 17" id="KW-0547">Nucleotide-binding</keyword>
<protein>
    <recommendedName>
        <fullName evidence="19">Bifunctional NAD(P)H-hydrate repair enzyme</fullName>
    </recommendedName>
    <alternativeName>
        <fullName evidence="19">Nicotinamide nucleotide repair protein</fullName>
    </alternativeName>
    <domain>
        <recommendedName>
            <fullName evidence="19">ADP-dependent (S)-NAD(P)H-hydrate dehydratase</fullName>
            <ecNumber evidence="19">4.2.1.136</ecNumber>
        </recommendedName>
        <alternativeName>
            <fullName evidence="19">ADP-dependent NAD(P)HX dehydratase</fullName>
        </alternativeName>
    </domain>
    <domain>
        <recommendedName>
            <fullName evidence="19">NAD(P)H-hydrate epimerase</fullName>
            <ecNumber evidence="19">5.1.99.6</ecNumber>
        </recommendedName>
    </domain>
</protein>
<evidence type="ECO:0000256" key="2">
    <source>
        <dbReference type="ARBA" id="ARBA00000909"/>
    </source>
</evidence>
<feature type="binding site" evidence="18">
    <location>
        <position position="63"/>
    </location>
    <ligand>
        <name>K(+)</name>
        <dbReference type="ChEBI" id="CHEBI:29103"/>
    </ligand>
</feature>
<evidence type="ECO:0000256" key="17">
    <source>
        <dbReference type="HAMAP-Rule" id="MF_01965"/>
    </source>
</evidence>
<keyword evidence="5 18" id="KW-0479">Metal-binding</keyword>
<dbReference type="SUPFAM" id="SSF53613">
    <property type="entry name" value="Ribokinase-like"/>
    <property type="match status" value="1"/>
</dbReference>
<dbReference type="Proteomes" id="UP000042527">
    <property type="component" value="Unassembled WGS sequence"/>
</dbReference>
<dbReference type="InterPro" id="IPR029056">
    <property type="entry name" value="Ribokinase-like"/>
</dbReference>
<feature type="binding site" evidence="17">
    <location>
        <position position="312"/>
    </location>
    <ligand>
        <name>(6S)-NADPHX</name>
        <dbReference type="ChEBI" id="CHEBI:64076"/>
    </ligand>
</feature>
<evidence type="ECO:0000256" key="16">
    <source>
        <dbReference type="ARBA" id="ARBA00049209"/>
    </source>
</evidence>
<evidence type="ECO:0000256" key="7">
    <source>
        <dbReference type="ARBA" id="ARBA00022840"/>
    </source>
</evidence>
<evidence type="ECO:0000256" key="14">
    <source>
        <dbReference type="ARBA" id="ARBA00025153"/>
    </source>
</evidence>
<dbReference type="GO" id="GO:0046872">
    <property type="term" value="F:metal ion binding"/>
    <property type="evidence" value="ECO:0007669"/>
    <property type="project" value="UniProtKB-UniRule"/>
</dbReference>
<evidence type="ECO:0000256" key="11">
    <source>
        <dbReference type="ARBA" id="ARBA00023235"/>
    </source>
</evidence>
<dbReference type="EMBL" id="CDNC01000049">
    <property type="protein sequence ID" value="CEM63159.1"/>
    <property type="molecule type" value="Genomic_DNA"/>
</dbReference>
<comment type="similarity">
    <text evidence="17">Belongs to the NnrD/CARKD family.</text>
</comment>
<evidence type="ECO:0000256" key="8">
    <source>
        <dbReference type="ARBA" id="ARBA00022857"/>
    </source>
</evidence>
<feature type="binding site" evidence="17">
    <location>
        <position position="435"/>
    </location>
    <ligand>
        <name>(6S)-NADPHX</name>
        <dbReference type="ChEBI" id="CHEBI:64076"/>
    </ligand>
</feature>
<keyword evidence="8 17" id="KW-0521">NADP</keyword>
<comment type="catalytic activity">
    <reaction evidence="1 18 19">
        <text>(6R)-NADHX = (6S)-NADHX</text>
        <dbReference type="Rhea" id="RHEA:32215"/>
        <dbReference type="ChEBI" id="CHEBI:64074"/>
        <dbReference type="ChEBI" id="CHEBI:64075"/>
        <dbReference type="EC" id="5.1.99.6"/>
    </reaction>
</comment>
<evidence type="ECO:0000313" key="21">
    <source>
        <dbReference type="Proteomes" id="UP000042527"/>
    </source>
</evidence>
<dbReference type="Gene3D" id="3.40.1190.20">
    <property type="match status" value="1"/>
</dbReference>
<comment type="similarity">
    <text evidence="18">Belongs to the NnrE/AIBP family.</text>
</comment>
<dbReference type="InterPro" id="IPR000631">
    <property type="entry name" value="CARKD"/>
</dbReference>
<name>A0A0B7GWU4_TREPH</name>
<dbReference type="RefSeq" id="WP_024752280.1">
    <property type="nucleotide sequence ID" value="NZ_CDNC01000049.1"/>
</dbReference>
<evidence type="ECO:0000256" key="9">
    <source>
        <dbReference type="ARBA" id="ARBA00022958"/>
    </source>
</evidence>
<evidence type="ECO:0000313" key="20">
    <source>
        <dbReference type="EMBL" id="CEM63159.1"/>
    </source>
</evidence>
<dbReference type="InterPro" id="IPR036652">
    <property type="entry name" value="YjeF_N_dom_sf"/>
</dbReference>
<comment type="cofactor">
    <cofactor evidence="17">
        <name>Mg(2+)</name>
        <dbReference type="ChEBI" id="CHEBI:18420"/>
    </cofactor>
</comment>
<comment type="function">
    <text evidence="14 19">Bifunctional enzyme that catalyzes the epimerization of the S- and R-forms of NAD(P)HX and the dehydration of the S-form of NAD(P)HX at the expense of ADP, which is converted to AMP. This allows the repair of both epimers of NAD(P)HX, a damaged form of NAD(P)H that is a result of enzymatic or heat-dependent hydration.</text>
</comment>
<evidence type="ECO:0000256" key="19">
    <source>
        <dbReference type="PIRNR" id="PIRNR017184"/>
    </source>
</evidence>
<keyword evidence="12 17" id="KW-0456">Lyase</keyword>
<dbReference type="CDD" id="cd01171">
    <property type="entry name" value="YXKO-related"/>
    <property type="match status" value="1"/>
</dbReference>
<dbReference type="PROSITE" id="PS01049">
    <property type="entry name" value="YJEF_C_1"/>
    <property type="match status" value="1"/>
</dbReference>
<dbReference type="PIRSF" id="PIRSF017184">
    <property type="entry name" value="Nnr"/>
    <property type="match status" value="1"/>
</dbReference>
<keyword evidence="7 17" id="KW-0067">ATP-binding</keyword>
<dbReference type="Pfam" id="PF03853">
    <property type="entry name" value="YjeF_N"/>
    <property type="match status" value="1"/>
</dbReference>
<dbReference type="PANTHER" id="PTHR12592">
    <property type="entry name" value="ATP-DEPENDENT (S)-NAD(P)H-HYDRATE DEHYDRATASE FAMILY MEMBER"/>
    <property type="match status" value="1"/>
</dbReference>
<comment type="similarity">
    <text evidence="4 19">In the C-terminal section; belongs to the NnrD/CARKD family.</text>
</comment>
<dbReference type="InterPro" id="IPR004443">
    <property type="entry name" value="YjeF_N_dom"/>
</dbReference>
<feature type="binding site" evidence="17">
    <location>
        <position position="260"/>
    </location>
    <ligand>
        <name>(6S)-NADPHX</name>
        <dbReference type="ChEBI" id="CHEBI:64076"/>
    </ligand>
</feature>
<dbReference type="GO" id="GO:0110051">
    <property type="term" value="P:metabolite repair"/>
    <property type="evidence" value="ECO:0007669"/>
    <property type="project" value="TreeGrafter"/>
</dbReference>
<keyword evidence="11 18" id="KW-0413">Isomerase</keyword>
<evidence type="ECO:0000256" key="13">
    <source>
        <dbReference type="ARBA" id="ARBA00023268"/>
    </source>
</evidence>
<dbReference type="GO" id="GO:0046496">
    <property type="term" value="P:nicotinamide nucleotide metabolic process"/>
    <property type="evidence" value="ECO:0007669"/>
    <property type="project" value="UniProtKB-UniRule"/>
</dbReference>